<name>A0AAD7N647_9AGAR</name>
<gene>
    <name evidence="1" type="ORF">DFH07DRAFT_1062785</name>
</gene>
<evidence type="ECO:0000313" key="2">
    <source>
        <dbReference type="Proteomes" id="UP001215280"/>
    </source>
</evidence>
<accession>A0AAD7N647</accession>
<dbReference type="Proteomes" id="UP001215280">
    <property type="component" value="Unassembled WGS sequence"/>
</dbReference>
<evidence type="ECO:0000313" key="1">
    <source>
        <dbReference type="EMBL" id="KAJ7747177.1"/>
    </source>
</evidence>
<sequence>MDPTTDASPASTIRRAASHKMPTLTVAEASNAAFSPSYLPVAVFGGTSEILAGFPKPAEPDGWAHEFVLCDASRIAHVRAVYAGLRPRLEYVNLLAAGPASNSVVASSVTPEGLDAPRYAVRGYFMRYVFTQALLPLLARAREKRQHAHMMSVTE</sequence>
<dbReference type="EMBL" id="JARJLG010000095">
    <property type="protein sequence ID" value="KAJ7747177.1"/>
    <property type="molecule type" value="Genomic_DNA"/>
</dbReference>
<organism evidence="1 2">
    <name type="scientific">Mycena maculata</name>
    <dbReference type="NCBI Taxonomy" id="230809"/>
    <lineage>
        <taxon>Eukaryota</taxon>
        <taxon>Fungi</taxon>
        <taxon>Dikarya</taxon>
        <taxon>Basidiomycota</taxon>
        <taxon>Agaricomycotina</taxon>
        <taxon>Agaricomycetes</taxon>
        <taxon>Agaricomycetidae</taxon>
        <taxon>Agaricales</taxon>
        <taxon>Marasmiineae</taxon>
        <taxon>Mycenaceae</taxon>
        <taxon>Mycena</taxon>
    </lineage>
</organism>
<proteinExistence type="predicted"/>
<comment type="caution">
    <text evidence="1">The sequence shown here is derived from an EMBL/GenBank/DDBJ whole genome shotgun (WGS) entry which is preliminary data.</text>
</comment>
<protein>
    <submittedName>
        <fullName evidence="1">Uncharacterized protein</fullName>
    </submittedName>
</protein>
<reference evidence="1" key="1">
    <citation type="submission" date="2023-03" db="EMBL/GenBank/DDBJ databases">
        <title>Massive genome expansion in bonnet fungi (Mycena s.s.) driven by repeated elements and novel gene families across ecological guilds.</title>
        <authorList>
            <consortium name="Lawrence Berkeley National Laboratory"/>
            <person name="Harder C.B."/>
            <person name="Miyauchi S."/>
            <person name="Viragh M."/>
            <person name="Kuo A."/>
            <person name="Thoen E."/>
            <person name="Andreopoulos B."/>
            <person name="Lu D."/>
            <person name="Skrede I."/>
            <person name="Drula E."/>
            <person name="Henrissat B."/>
            <person name="Morin E."/>
            <person name="Kohler A."/>
            <person name="Barry K."/>
            <person name="LaButti K."/>
            <person name="Morin E."/>
            <person name="Salamov A."/>
            <person name="Lipzen A."/>
            <person name="Mereny Z."/>
            <person name="Hegedus B."/>
            <person name="Baldrian P."/>
            <person name="Stursova M."/>
            <person name="Weitz H."/>
            <person name="Taylor A."/>
            <person name="Grigoriev I.V."/>
            <person name="Nagy L.G."/>
            <person name="Martin F."/>
            <person name="Kauserud H."/>
        </authorList>
    </citation>
    <scope>NUCLEOTIDE SEQUENCE</scope>
    <source>
        <strain evidence="1">CBHHK188m</strain>
    </source>
</reference>
<dbReference type="AlphaFoldDB" id="A0AAD7N647"/>
<keyword evidence="2" id="KW-1185">Reference proteome</keyword>